<dbReference type="OrthoDB" id="576021at356"/>
<dbReference type="RefSeq" id="WP_062374444.1">
    <property type="nucleotide sequence ID" value="NZ_LNCD01000124.1"/>
</dbReference>
<dbReference type="Proteomes" id="UP000068164">
    <property type="component" value="Unassembled WGS sequence"/>
</dbReference>
<organism evidence="1 2">
    <name type="scientific">Rhizobium altiplani</name>
    <dbReference type="NCBI Taxonomy" id="1864509"/>
    <lineage>
        <taxon>Bacteria</taxon>
        <taxon>Pseudomonadati</taxon>
        <taxon>Pseudomonadota</taxon>
        <taxon>Alphaproteobacteria</taxon>
        <taxon>Hyphomicrobiales</taxon>
        <taxon>Rhizobiaceae</taxon>
        <taxon>Rhizobium/Agrobacterium group</taxon>
        <taxon>Rhizobium</taxon>
    </lineage>
</organism>
<sequence>MRTQALSLFAGTAILTLATFFPTYVMSQEICRATYQNAIRNISYETATNQELDWTFDKYCDREGTARNFTDNTGAGFTFDNLKFNFTSNKGATEERKKEFCRAYAHDRYNFSRYTSYKNDVQVAALQSLNECVNFATRGIEFAASQVGISSGTIAATFKNRTTNLYVNAVVYDPNLLSCRVSAEGLTRSPNLERREAFELNKNFAITCDRKGIKVGQNITYPPVSVRLETNEGGYSASFDGDALNDFFTANQAKELNDRLQTEVAKQTERFTTEQGRFATLQDRISNAKVRVFRFYNANKGDDGGLPGYRWSCVSDAEKDSRSQAACGGSRYFRIRNPDQSFAYAGCGIDYYIVACLDLDSNVP</sequence>
<protein>
    <submittedName>
        <fullName evidence="1">Uncharacterized protein</fullName>
    </submittedName>
</protein>
<accession>A0A125Q571</accession>
<evidence type="ECO:0000313" key="2">
    <source>
        <dbReference type="Proteomes" id="UP000068164"/>
    </source>
</evidence>
<name>A0A125Q571_9HYPH</name>
<reference evidence="1 2" key="1">
    <citation type="submission" date="2015-11" db="EMBL/GenBank/DDBJ databases">
        <title>Draft Genome Sequence of the Strain BR 10423 (Rhizobium sp.) isolated from nodules of Mimosa pudica.</title>
        <authorList>
            <person name="Barauna A.C."/>
            <person name="Zilli J.E."/>
            <person name="Simoes-Araujo J.L."/>
            <person name="Reis V.M."/>
            <person name="James E.K."/>
            <person name="Reis F.B.Jr."/>
            <person name="Rouws L.F."/>
            <person name="Passos S.R."/>
            <person name="Gois S.R."/>
        </authorList>
    </citation>
    <scope>NUCLEOTIDE SEQUENCE [LARGE SCALE GENOMIC DNA]</scope>
    <source>
        <strain evidence="1 2">BR10423</strain>
    </source>
</reference>
<dbReference type="EMBL" id="LNCD01000124">
    <property type="protein sequence ID" value="KWV43847.1"/>
    <property type="molecule type" value="Genomic_DNA"/>
</dbReference>
<comment type="caution">
    <text evidence="1">The sequence shown here is derived from an EMBL/GenBank/DDBJ whole genome shotgun (WGS) entry which is preliminary data.</text>
</comment>
<proteinExistence type="predicted"/>
<gene>
    <name evidence="1" type="ORF">AS026_19445</name>
</gene>
<keyword evidence="2" id="KW-1185">Reference proteome</keyword>
<dbReference type="AlphaFoldDB" id="A0A125Q571"/>
<evidence type="ECO:0000313" key="1">
    <source>
        <dbReference type="EMBL" id="KWV43847.1"/>
    </source>
</evidence>